<feature type="domain" description="Histidine kinase" evidence="9">
    <location>
        <begin position="266"/>
        <end position="482"/>
    </location>
</feature>
<dbReference type="Gene3D" id="3.40.50.2300">
    <property type="match status" value="1"/>
</dbReference>
<evidence type="ECO:0000313" key="12">
    <source>
        <dbReference type="Proteomes" id="UP000617628"/>
    </source>
</evidence>
<evidence type="ECO:0000256" key="7">
    <source>
        <dbReference type="ARBA" id="ARBA00023163"/>
    </source>
</evidence>
<dbReference type="InterPro" id="IPR003594">
    <property type="entry name" value="HATPase_dom"/>
</dbReference>
<dbReference type="InterPro" id="IPR036890">
    <property type="entry name" value="HATPase_C_sf"/>
</dbReference>
<dbReference type="SMART" id="SM00448">
    <property type="entry name" value="REC"/>
    <property type="match status" value="1"/>
</dbReference>
<evidence type="ECO:0000256" key="2">
    <source>
        <dbReference type="ARBA" id="ARBA00012438"/>
    </source>
</evidence>
<comment type="catalytic activity">
    <reaction evidence="1">
        <text>ATP + protein L-histidine = ADP + protein N-phospho-L-histidine.</text>
        <dbReference type="EC" id="2.7.13.3"/>
    </reaction>
</comment>
<evidence type="ECO:0000256" key="1">
    <source>
        <dbReference type="ARBA" id="ARBA00000085"/>
    </source>
</evidence>
<dbReference type="SMART" id="SM00388">
    <property type="entry name" value="HisKA"/>
    <property type="match status" value="1"/>
</dbReference>
<dbReference type="Gene3D" id="3.30.450.20">
    <property type="entry name" value="PAS domain"/>
    <property type="match status" value="1"/>
</dbReference>
<dbReference type="CDD" id="cd00082">
    <property type="entry name" value="HisKA"/>
    <property type="match status" value="1"/>
</dbReference>
<keyword evidence="5" id="KW-0805">Transcription regulation</keyword>
<evidence type="ECO:0000256" key="8">
    <source>
        <dbReference type="PROSITE-ProRule" id="PRU00169"/>
    </source>
</evidence>
<dbReference type="InterPro" id="IPR011006">
    <property type="entry name" value="CheY-like_superfamily"/>
</dbReference>
<evidence type="ECO:0000256" key="6">
    <source>
        <dbReference type="ARBA" id="ARBA00023125"/>
    </source>
</evidence>
<dbReference type="PROSITE" id="PS50109">
    <property type="entry name" value="HIS_KIN"/>
    <property type="match status" value="1"/>
</dbReference>
<evidence type="ECO:0000259" key="10">
    <source>
        <dbReference type="PROSITE" id="PS50110"/>
    </source>
</evidence>
<dbReference type="GO" id="GO:0000155">
    <property type="term" value="F:phosphorelay sensor kinase activity"/>
    <property type="evidence" value="ECO:0007669"/>
    <property type="project" value="InterPro"/>
</dbReference>
<keyword evidence="7" id="KW-0804">Transcription</keyword>
<sequence length="482" mass="54105">MPKSSQSTILVVDDNLGARRSIEALLSNESYNFLLADSGQTALDLLEENIPDVILLDVMMPGMSGFEVCKRIREDRRVSEIPIIMITALDDEESMIEGIDAGADDFLSKPISKIELRSRIRSILRLNRFRKLCDERQKFELVVAQSHLGYVVINEEQRILFSNTAAKRMLGIAGSGLQPANFFETAQQSFLIQPNDIESKIRQTEQLSKLDPFMLVRSSQNDQVARWIRVTFQELGLNHGTQQLLRLEDISDRIVAFQEKHTFSRMISHKLLTPLNAIKAAHQLIKTSEPSVDRLTQIADIQQKGIKRLEYDIHSILSFLERDREPDKSLTILEAQAQIQQAVDTASFDFSLTVEEGFDASQTINISAHAFEACLREIVENAAKFHRGASAQLSCHVSKKEDESKVEFVFQNNSAPLSNEEIANAWKPYWQADRYVTGEIPGMGLGLSLIAANVWAAGGNCTIENHAASDMVQLTLSFPIID</sequence>
<dbReference type="InterPro" id="IPR005467">
    <property type="entry name" value="His_kinase_dom"/>
</dbReference>
<dbReference type="Pfam" id="PF02518">
    <property type="entry name" value="HATPase_c"/>
    <property type="match status" value="1"/>
</dbReference>
<dbReference type="CDD" id="cd17538">
    <property type="entry name" value="REC_D1_PleD-like"/>
    <property type="match status" value="1"/>
</dbReference>
<dbReference type="EC" id="2.7.13.3" evidence="2"/>
<name>A0A934VKS5_9BACT</name>
<organism evidence="11 12">
    <name type="scientific">Pelagicoccus mobilis</name>
    <dbReference type="NCBI Taxonomy" id="415221"/>
    <lineage>
        <taxon>Bacteria</taxon>
        <taxon>Pseudomonadati</taxon>
        <taxon>Verrucomicrobiota</taxon>
        <taxon>Opitutia</taxon>
        <taxon>Puniceicoccales</taxon>
        <taxon>Pelagicoccaceae</taxon>
        <taxon>Pelagicoccus</taxon>
    </lineage>
</organism>
<dbReference type="SUPFAM" id="SSF55874">
    <property type="entry name" value="ATPase domain of HSP90 chaperone/DNA topoisomerase II/histidine kinase"/>
    <property type="match status" value="1"/>
</dbReference>
<dbReference type="SUPFAM" id="SSF52172">
    <property type="entry name" value="CheY-like"/>
    <property type="match status" value="1"/>
</dbReference>
<dbReference type="GO" id="GO:0003677">
    <property type="term" value="F:DNA binding"/>
    <property type="evidence" value="ECO:0007669"/>
    <property type="project" value="UniProtKB-KW"/>
</dbReference>
<dbReference type="InterPro" id="IPR035965">
    <property type="entry name" value="PAS-like_dom_sf"/>
</dbReference>
<dbReference type="EMBL" id="JAENIL010000014">
    <property type="protein sequence ID" value="MBK1876996.1"/>
    <property type="molecule type" value="Genomic_DNA"/>
</dbReference>
<evidence type="ECO:0000256" key="5">
    <source>
        <dbReference type="ARBA" id="ARBA00023015"/>
    </source>
</evidence>
<dbReference type="PROSITE" id="PS50110">
    <property type="entry name" value="RESPONSE_REGULATORY"/>
    <property type="match status" value="1"/>
</dbReference>
<dbReference type="Gene3D" id="1.10.287.130">
    <property type="match status" value="1"/>
</dbReference>
<gene>
    <name evidence="11" type="ORF">JIN87_08965</name>
</gene>
<dbReference type="InterPro" id="IPR001789">
    <property type="entry name" value="Sig_transdc_resp-reg_receiver"/>
</dbReference>
<proteinExistence type="predicted"/>
<dbReference type="Pfam" id="PF00072">
    <property type="entry name" value="Response_reg"/>
    <property type="match status" value="1"/>
</dbReference>
<dbReference type="Gene3D" id="3.30.565.10">
    <property type="entry name" value="Histidine kinase-like ATPase, C-terminal domain"/>
    <property type="match status" value="1"/>
</dbReference>
<evidence type="ECO:0000259" key="9">
    <source>
        <dbReference type="PROSITE" id="PS50109"/>
    </source>
</evidence>
<feature type="domain" description="Response regulatory" evidence="10">
    <location>
        <begin position="8"/>
        <end position="124"/>
    </location>
</feature>
<feature type="modified residue" description="4-aspartylphosphate" evidence="8">
    <location>
        <position position="57"/>
    </location>
</feature>
<accession>A0A934VKS5</accession>
<dbReference type="AlphaFoldDB" id="A0A934VKS5"/>
<keyword evidence="4" id="KW-0902">Two-component regulatory system</keyword>
<comment type="caution">
    <text evidence="11">The sequence shown here is derived from an EMBL/GenBank/DDBJ whole genome shotgun (WGS) entry which is preliminary data.</text>
</comment>
<dbReference type="FunFam" id="3.40.50.2300:FF:000001">
    <property type="entry name" value="DNA-binding response regulator PhoB"/>
    <property type="match status" value="1"/>
</dbReference>
<keyword evidence="12" id="KW-1185">Reference proteome</keyword>
<dbReference type="Proteomes" id="UP000617628">
    <property type="component" value="Unassembled WGS sequence"/>
</dbReference>
<dbReference type="InterPro" id="IPR036097">
    <property type="entry name" value="HisK_dim/P_sf"/>
</dbReference>
<keyword evidence="6" id="KW-0238">DNA-binding</keyword>
<dbReference type="PANTHER" id="PTHR43547">
    <property type="entry name" value="TWO-COMPONENT HISTIDINE KINASE"/>
    <property type="match status" value="1"/>
</dbReference>
<dbReference type="SUPFAM" id="SSF55785">
    <property type="entry name" value="PYP-like sensor domain (PAS domain)"/>
    <property type="match status" value="1"/>
</dbReference>
<protein>
    <recommendedName>
        <fullName evidence="2">histidine kinase</fullName>
        <ecNumber evidence="2">2.7.13.3</ecNumber>
    </recommendedName>
</protein>
<dbReference type="RefSeq" id="WP_200355213.1">
    <property type="nucleotide sequence ID" value="NZ_JAENIL010000014.1"/>
</dbReference>
<dbReference type="InterPro" id="IPR003661">
    <property type="entry name" value="HisK_dim/P_dom"/>
</dbReference>
<evidence type="ECO:0000256" key="4">
    <source>
        <dbReference type="ARBA" id="ARBA00023012"/>
    </source>
</evidence>
<keyword evidence="3 8" id="KW-0597">Phosphoprotein</keyword>
<evidence type="ECO:0000256" key="3">
    <source>
        <dbReference type="ARBA" id="ARBA00022553"/>
    </source>
</evidence>
<dbReference type="SUPFAM" id="SSF47384">
    <property type="entry name" value="Homodimeric domain of signal transducing histidine kinase"/>
    <property type="match status" value="1"/>
</dbReference>
<evidence type="ECO:0000313" key="11">
    <source>
        <dbReference type="EMBL" id="MBK1876996.1"/>
    </source>
</evidence>
<dbReference type="PANTHER" id="PTHR43547:SF2">
    <property type="entry name" value="HYBRID SIGNAL TRANSDUCTION HISTIDINE KINASE C"/>
    <property type="match status" value="1"/>
</dbReference>
<reference evidence="11" key="1">
    <citation type="submission" date="2021-01" db="EMBL/GenBank/DDBJ databases">
        <title>Modified the classification status of verrucomicrobia.</title>
        <authorList>
            <person name="Feng X."/>
        </authorList>
    </citation>
    <scope>NUCLEOTIDE SEQUENCE</scope>
    <source>
        <strain evidence="11">KCTC 13126</strain>
    </source>
</reference>